<name>A0A067P4B0_9AGAM</name>
<protein>
    <submittedName>
        <fullName evidence="1">Uncharacterized protein</fullName>
    </submittedName>
</protein>
<dbReference type="InParanoid" id="A0A067P4B0"/>
<organism evidence="1 2">
    <name type="scientific">Jaapia argillacea MUCL 33604</name>
    <dbReference type="NCBI Taxonomy" id="933084"/>
    <lineage>
        <taxon>Eukaryota</taxon>
        <taxon>Fungi</taxon>
        <taxon>Dikarya</taxon>
        <taxon>Basidiomycota</taxon>
        <taxon>Agaricomycotina</taxon>
        <taxon>Agaricomycetes</taxon>
        <taxon>Agaricomycetidae</taxon>
        <taxon>Jaapiales</taxon>
        <taxon>Jaapiaceae</taxon>
        <taxon>Jaapia</taxon>
    </lineage>
</organism>
<dbReference type="Proteomes" id="UP000027265">
    <property type="component" value="Unassembled WGS sequence"/>
</dbReference>
<evidence type="ECO:0000313" key="1">
    <source>
        <dbReference type="EMBL" id="KDQ49748.1"/>
    </source>
</evidence>
<sequence length="78" mass="8454">MDQPGFADLSALGVESRIGVVVLTLIFWALKTSYAQSTTPQSPLHPRPSTLMFHLTPSTAGKRHIFPCSTSSELNIPT</sequence>
<dbReference type="HOGENOM" id="CLU_2622367_0_0_1"/>
<proteinExistence type="predicted"/>
<dbReference type="AlphaFoldDB" id="A0A067P4B0"/>
<gene>
    <name evidence="1" type="ORF">JAAARDRAFT_42586</name>
</gene>
<dbReference type="EMBL" id="KL197775">
    <property type="protein sequence ID" value="KDQ49748.1"/>
    <property type="molecule type" value="Genomic_DNA"/>
</dbReference>
<accession>A0A067P4B0</accession>
<evidence type="ECO:0000313" key="2">
    <source>
        <dbReference type="Proteomes" id="UP000027265"/>
    </source>
</evidence>
<keyword evidence="2" id="KW-1185">Reference proteome</keyword>
<reference evidence="2" key="1">
    <citation type="journal article" date="2014" name="Proc. Natl. Acad. Sci. U.S.A.">
        <title>Extensive sampling of basidiomycete genomes demonstrates inadequacy of the white-rot/brown-rot paradigm for wood decay fungi.</title>
        <authorList>
            <person name="Riley R."/>
            <person name="Salamov A.A."/>
            <person name="Brown D.W."/>
            <person name="Nagy L.G."/>
            <person name="Floudas D."/>
            <person name="Held B.W."/>
            <person name="Levasseur A."/>
            <person name="Lombard V."/>
            <person name="Morin E."/>
            <person name="Otillar R."/>
            <person name="Lindquist E.A."/>
            <person name="Sun H."/>
            <person name="LaButti K.M."/>
            <person name="Schmutz J."/>
            <person name="Jabbour D."/>
            <person name="Luo H."/>
            <person name="Baker S.E."/>
            <person name="Pisabarro A.G."/>
            <person name="Walton J.D."/>
            <person name="Blanchette R.A."/>
            <person name="Henrissat B."/>
            <person name="Martin F."/>
            <person name="Cullen D."/>
            <person name="Hibbett D.S."/>
            <person name="Grigoriev I.V."/>
        </authorList>
    </citation>
    <scope>NUCLEOTIDE SEQUENCE [LARGE SCALE GENOMIC DNA]</scope>
    <source>
        <strain evidence="2">MUCL 33604</strain>
    </source>
</reference>